<evidence type="ECO:0000256" key="5">
    <source>
        <dbReference type="ARBA" id="ARBA00023163"/>
    </source>
</evidence>
<evidence type="ECO:0000256" key="7">
    <source>
        <dbReference type="ARBA" id="ARBA00040903"/>
    </source>
</evidence>
<feature type="compositionally biased region" description="Basic and acidic residues" evidence="8">
    <location>
        <begin position="642"/>
        <end position="658"/>
    </location>
</feature>
<evidence type="ECO:0000256" key="3">
    <source>
        <dbReference type="ARBA" id="ARBA00023015"/>
    </source>
</evidence>
<keyword evidence="2" id="KW-0862">Zinc</keyword>
<feature type="compositionally biased region" description="Low complexity" evidence="8">
    <location>
        <begin position="675"/>
        <end position="693"/>
    </location>
</feature>
<evidence type="ECO:0000256" key="6">
    <source>
        <dbReference type="ARBA" id="ARBA00023242"/>
    </source>
</evidence>
<sequence length="718" mass="77009">MRPPANLPSLGDGFDRHLAPLVSPSFPVSPSAARQHQQQQQQQQSGQDYFSPSSSSSSSRYRSHSGSSYWDDHMRTSSRPTAPHPPQLPEPTSKFLLTSRQALPPLGAFGPSPTSPSLSTRSHHEYQSLHGGPRADGGVSSFDRFSYQPSDAPTLSPPQSQSRTHSQSQSQSQPHLQAQHYQQQQSSMTFSSDYSRPYRDEAYTHRAPLAASRQVEETAEEDLQPRKLAKTHVPSACLNCKRAHLACDVSRPCRRCVNLGKTDTCIDVQHKKRGRPRLRDREAASSSGTSLSTLTNGDGSTSSVASLSGVPGSASHMRTSFSSGSSTSTMRRSPKSEPSSTSFISPTHERVMVMSPIPTSDAADPLPPVSASSQSSYSSSNRNRSLSSTNGLWAPHHQGAPVPPPPAPFHSGSPREMEAAAASSPIISLVLSTSLQCARCSIESLALLGVHPSEVVDRSLFDFVHPSESNLLEQLWLGLIDPVGVEPRSVPVDLETVSTLSPALLMSPAPGTVFLQETMRLRQRSGMYDFYSVRLHLGGGFGADLYQSHTLHRAYIVASLLKLGNDATHAEPSMLRAALWDSGSDGRFFRAPVSARGSAYGPPRPSSSTSTAMPAGAAPNGRSASNGNQFAWRVEDALPPLRNDDLRPPKSNDKHSDRTNMYSAQMSRNGSVTLATSGGNTSGSSPNSTAGPAHLVKRHPYTRATPASSRAELSGVAC</sequence>
<evidence type="ECO:0000259" key="10">
    <source>
        <dbReference type="PROSITE" id="PS50112"/>
    </source>
</evidence>
<feature type="compositionally biased region" description="Low complexity" evidence="8">
    <location>
        <begin position="111"/>
        <end position="120"/>
    </location>
</feature>
<evidence type="ECO:0000256" key="1">
    <source>
        <dbReference type="ARBA" id="ARBA00022723"/>
    </source>
</evidence>
<feature type="compositionally biased region" description="Low complexity" evidence="8">
    <location>
        <begin position="19"/>
        <end position="44"/>
    </location>
</feature>
<dbReference type="RefSeq" id="XP_025378177.1">
    <property type="nucleotide sequence ID" value="XM_025524086.1"/>
</dbReference>
<dbReference type="InterPro" id="IPR001138">
    <property type="entry name" value="Zn2Cys6_DnaBD"/>
</dbReference>
<feature type="domain" description="PAS" evidence="10">
    <location>
        <begin position="447"/>
        <end position="474"/>
    </location>
</feature>
<feature type="domain" description="Zn(2)-C6 fungal-type" evidence="9">
    <location>
        <begin position="236"/>
        <end position="265"/>
    </location>
</feature>
<dbReference type="InParanoid" id="A0A316YNX5"/>
<evidence type="ECO:0000313" key="11">
    <source>
        <dbReference type="EMBL" id="PWN90979.1"/>
    </source>
</evidence>
<dbReference type="InterPro" id="IPR036864">
    <property type="entry name" value="Zn2-C6_fun-type_DNA-bd_sf"/>
</dbReference>
<evidence type="ECO:0000256" key="4">
    <source>
        <dbReference type="ARBA" id="ARBA00023125"/>
    </source>
</evidence>
<feature type="compositionally biased region" description="Low complexity" evidence="8">
    <location>
        <begin position="315"/>
        <end position="331"/>
    </location>
</feature>
<organism evidence="11 12">
    <name type="scientific">Acaromyces ingoldii</name>
    <dbReference type="NCBI Taxonomy" id="215250"/>
    <lineage>
        <taxon>Eukaryota</taxon>
        <taxon>Fungi</taxon>
        <taxon>Dikarya</taxon>
        <taxon>Basidiomycota</taxon>
        <taxon>Ustilaginomycotina</taxon>
        <taxon>Exobasidiomycetes</taxon>
        <taxon>Exobasidiales</taxon>
        <taxon>Cryptobasidiaceae</taxon>
        <taxon>Acaromyces</taxon>
    </lineage>
</organism>
<dbReference type="GO" id="GO:0000981">
    <property type="term" value="F:DNA-binding transcription factor activity, RNA polymerase II-specific"/>
    <property type="evidence" value="ECO:0007669"/>
    <property type="project" value="InterPro"/>
</dbReference>
<feature type="region of interest" description="Disordered" evidence="8">
    <location>
        <begin position="206"/>
        <end position="227"/>
    </location>
</feature>
<keyword evidence="6" id="KW-0539">Nucleus</keyword>
<evidence type="ECO:0000259" key="9">
    <source>
        <dbReference type="PROSITE" id="PS50048"/>
    </source>
</evidence>
<reference evidence="11 12" key="1">
    <citation type="journal article" date="2018" name="Mol. Biol. Evol.">
        <title>Broad Genomic Sampling Reveals a Smut Pathogenic Ancestry of the Fungal Clade Ustilaginomycotina.</title>
        <authorList>
            <person name="Kijpornyongpan T."/>
            <person name="Mondo S.J."/>
            <person name="Barry K."/>
            <person name="Sandor L."/>
            <person name="Lee J."/>
            <person name="Lipzen A."/>
            <person name="Pangilinan J."/>
            <person name="LaButti K."/>
            <person name="Hainaut M."/>
            <person name="Henrissat B."/>
            <person name="Grigoriev I.V."/>
            <person name="Spatafora J.W."/>
            <person name="Aime M.C."/>
        </authorList>
    </citation>
    <scope>NUCLEOTIDE SEQUENCE [LARGE SCALE GENOMIC DNA]</scope>
    <source>
        <strain evidence="11 12">MCA 4198</strain>
    </source>
</reference>
<dbReference type="SMART" id="SM00066">
    <property type="entry name" value="GAL4"/>
    <property type="match status" value="1"/>
</dbReference>
<keyword evidence="5" id="KW-0804">Transcription</keyword>
<accession>A0A316YNX5</accession>
<keyword evidence="3" id="KW-0805">Transcription regulation</keyword>
<evidence type="ECO:0000256" key="8">
    <source>
        <dbReference type="SAM" id="MobiDB-lite"/>
    </source>
</evidence>
<feature type="region of interest" description="Disordered" evidence="8">
    <location>
        <begin position="594"/>
        <end position="718"/>
    </location>
</feature>
<dbReference type="GO" id="GO:0008270">
    <property type="term" value="F:zinc ion binding"/>
    <property type="evidence" value="ECO:0007669"/>
    <property type="project" value="InterPro"/>
</dbReference>
<feature type="region of interest" description="Disordered" evidence="8">
    <location>
        <begin position="1"/>
        <end position="194"/>
    </location>
</feature>
<name>A0A316YNX5_9BASI</name>
<feature type="compositionally biased region" description="Low complexity" evidence="8">
    <location>
        <begin position="370"/>
        <end position="400"/>
    </location>
</feature>
<keyword evidence="1" id="KW-0479">Metal-binding</keyword>
<keyword evidence="12" id="KW-1185">Reference proteome</keyword>
<evidence type="ECO:0000256" key="2">
    <source>
        <dbReference type="ARBA" id="ARBA00022833"/>
    </source>
</evidence>
<dbReference type="PROSITE" id="PS00463">
    <property type="entry name" value="ZN2_CY6_FUNGAL_1"/>
    <property type="match status" value="1"/>
</dbReference>
<feature type="compositionally biased region" description="Polar residues" evidence="8">
    <location>
        <begin position="659"/>
        <end position="674"/>
    </location>
</feature>
<dbReference type="PANTHER" id="PTHR47659">
    <property type="entry name" value="ZN(II)2CYS6 TRANSCRIPTION FACTOR (EUROFUNG)-RELATED"/>
    <property type="match status" value="1"/>
</dbReference>
<dbReference type="InterPro" id="IPR050335">
    <property type="entry name" value="ERT1_acuK_gluconeogen_tf"/>
</dbReference>
<dbReference type="EMBL" id="KZ819636">
    <property type="protein sequence ID" value="PWN90979.1"/>
    <property type="molecule type" value="Genomic_DNA"/>
</dbReference>
<dbReference type="CDD" id="cd00067">
    <property type="entry name" value="GAL4"/>
    <property type="match status" value="1"/>
</dbReference>
<dbReference type="SUPFAM" id="SSF57701">
    <property type="entry name" value="Zn2/Cys6 DNA-binding domain"/>
    <property type="match status" value="1"/>
</dbReference>
<feature type="compositionally biased region" description="Low complexity" evidence="8">
    <location>
        <begin position="51"/>
        <end position="69"/>
    </location>
</feature>
<feature type="region of interest" description="Disordered" evidence="8">
    <location>
        <begin position="271"/>
        <end position="417"/>
    </location>
</feature>
<proteinExistence type="predicted"/>
<protein>
    <recommendedName>
        <fullName evidence="7">Transcription activator of gluconeogenesis ERT1</fullName>
    </recommendedName>
</protein>
<feature type="compositionally biased region" description="Low complexity" evidence="8">
    <location>
        <begin position="157"/>
        <end position="187"/>
    </location>
</feature>
<dbReference type="AlphaFoldDB" id="A0A316YNX5"/>
<feature type="compositionally biased region" description="Low complexity" evidence="8">
    <location>
        <begin position="285"/>
        <end position="303"/>
    </location>
</feature>
<dbReference type="InterPro" id="IPR000014">
    <property type="entry name" value="PAS"/>
</dbReference>
<dbReference type="OrthoDB" id="411251at2759"/>
<gene>
    <name evidence="11" type="ORF">FA10DRAFT_286648</name>
</gene>
<dbReference type="GeneID" id="37046002"/>
<evidence type="ECO:0000313" key="12">
    <source>
        <dbReference type="Proteomes" id="UP000245768"/>
    </source>
</evidence>
<dbReference type="PROSITE" id="PS50112">
    <property type="entry name" value="PAS"/>
    <property type="match status" value="1"/>
</dbReference>
<dbReference type="Proteomes" id="UP000245768">
    <property type="component" value="Unassembled WGS sequence"/>
</dbReference>
<dbReference type="SMART" id="SM00091">
    <property type="entry name" value="PAS"/>
    <property type="match status" value="1"/>
</dbReference>
<feature type="compositionally biased region" description="Polar residues" evidence="8">
    <location>
        <begin position="336"/>
        <end position="345"/>
    </location>
</feature>
<dbReference type="CDD" id="cd00130">
    <property type="entry name" value="PAS"/>
    <property type="match status" value="1"/>
</dbReference>
<keyword evidence="4" id="KW-0238">DNA-binding</keyword>
<dbReference type="STRING" id="215250.A0A316YNX5"/>
<dbReference type="PROSITE" id="PS50048">
    <property type="entry name" value="ZN2_CY6_FUNGAL_2"/>
    <property type="match status" value="1"/>
</dbReference>
<dbReference type="GO" id="GO:0003677">
    <property type="term" value="F:DNA binding"/>
    <property type="evidence" value="ECO:0007669"/>
    <property type="project" value="UniProtKB-KW"/>
</dbReference>
<dbReference type="PANTHER" id="PTHR47659:SF4">
    <property type="entry name" value="ZN(II)2CYS6 TRANSCRIPTION FACTOR (EUROFUNG)"/>
    <property type="match status" value="1"/>
</dbReference>